<dbReference type="InterPro" id="IPR013783">
    <property type="entry name" value="Ig-like_fold"/>
</dbReference>
<dbReference type="InterPro" id="IPR037448">
    <property type="entry name" value="Zig-8"/>
</dbReference>
<protein>
    <recommendedName>
        <fullName evidence="3">Ig-like domain-containing protein</fullName>
    </recommendedName>
</protein>
<dbReference type="Gene3D" id="2.60.40.10">
    <property type="entry name" value="Immunoglobulins"/>
    <property type="match status" value="1"/>
</dbReference>
<reference evidence="1 2" key="1">
    <citation type="submission" date="2022-01" db="EMBL/GenBank/DDBJ databases">
        <title>A chromosomal length assembly of Cordylochernes scorpioides.</title>
        <authorList>
            <person name="Zeh D."/>
            <person name="Zeh J."/>
        </authorList>
    </citation>
    <scope>NUCLEOTIDE SEQUENCE [LARGE SCALE GENOMIC DNA]</scope>
    <source>
        <strain evidence="1">IN4F17</strain>
        <tissue evidence="1">Whole Body</tissue>
    </source>
</reference>
<keyword evidence="2" id="KW-1185">Reference proteome</keyword>
<dbReference type="Proteomes" id="UP001235939">
    <property type="component" value="Chromosome 13"/>
</dbReference>
<organism evidence="1 2">
    <name type="scientific">Cordylochernes scorpioides</name>
    <dbReference type="NCBI Taxonomy" id="51811"/>
    <lineage>
        <taxon>Eukaryota</taxon>
        <taxon>Metazoa</taxon>
        <taxon>Ecdysozoa</taxon>
        <taxon>Arthropoda</taxon>
        <taxon>Chelicerata</taxon>
        <taxon>Arachnida</taxon>
        <taxon>Pseudoscorpiones</taxon>
        <taxon>Cheliferoidea</taxon>
        <taxon>Chernetidae</taxon>
        <taxon>Cordylochernes</taxon>
    </lineage>
</organism>
<proteinExistence type="predicted"/>
<evidence type="ECO:0000313" key="1">
    <source>
        <dbReference type="EMBL" id="UYV75687.1"/>
    </source>
</evidence>
<dbReference type="PANTHER" id="PTHR23279">
    <property type="entry name" value="DEFECTIVE PROBOSCIS EXTENSION RESPONSE DPR -RELATED"/>
    <property type="match status" value="1"/>
</dbReference>
<name>A0ABY6L3G9_9ARAC</name>
<dbReference type="PANTHER" id="PTHR23279:SF46">
    <property type="entry name" value="DEFECTIVE PROBOSCIS EXTENSION RESPONSE 10, ISOFORM A-RELATED"/>
    <property type="match status" value="1"/>
</dbReference>
<accession>A0ABY6L3G9</accession>
<sequence>MKVGTRAERLVKIYPLTEANYPKVKEALKDRFGDKVILTEVYVRQLLKLVINNTTKKLNVAQVSWIRRRDLHLLTVGPDTYTTDERFQTTLIEPAQDWVLQLKYVHQRDAGLYECQLSADPKISYFFNLTVLDPPFSENEVKLTAFKFWKRKSPGPEGIDNTVVNALGLKLEEETIRQKIWDNREDALGLEAGTLESKRDPRKPPQWLPKWNCSPGGLTGIGTKVFTDCSLEPMCTELVAIRVALRVCAEKNFSPDRLYSDCMSALVAINLEKGQLAHQIIQELEMITRAPELPWFRRHSLTEALQKFDIDPEQQLYTPKIVDIAAAAAVIEMHGDI</sequence>
<gene>
    <name evidence="1" type="ORF">LAZ67_13001002</name>
</gene>
<evidence type="ECO:0008006" key="3">
    <source>
        <dbReference type="Google" id="ProtNLM"/>
    </source>
</evidence>
<dbReference type="EMBL" id="CP092875">
    <property type="protein sequence ID" value="UYV75687.1"/>
    <property type="molecule type" value="Genomic_DNA"/>
</dbReference>
<dbReference type="SUPFAM" id="SSF48726">
    <property type="entry name" value="Immunoglobulin"/>
    <property type="match status" value="1"/>
</dbReference>
<evidence type="ECO:0000313" key="2">
    <source>
        <dbReference type="Proteomes" id="UP001235939"/>
    </source>
</evidence>
<dbReference type="InterPro" id="IPR036179">
    <property type="entry name" value="Ig-like_dom_sf"/>
</dbReference>